<name>A0A166QQV6_PSEFL</name>
<evidence type="ECO:0000313" key="1">
    <source>
        <dbReference type="EMBL" id="KZN20713.1"/>
    </source>
</evidence>
<dbReference type="OrthoDB" id="7025285at2"/>
<evidence type="ECO:0000313" key="2">
    <source>
        <dbReference type="Proteomes" id="UP000076489"/>
    </source>
</evidence>
<organism evidence="1 2">
    <name type="scientific">Pseudomonas fluorescens</name>
    <dbReference type="NCBI Taxonomy" id="294"/>
    <lineage>
        <taxon>Bacteria</taxon>
        <taxon>Pseudomonadati</taxon>
        <taxon>Pseudomonadota</taxon>
        <taxon>Gammaproteobacteria</taxon>
        <taxon>Pseudomonadales</taxon>
        <taxon>Pseudomonadaceae</taxon>
        <taxon>Pseudomonas</taxon>
    </lineage>
</organism>
<dbReference type="RefSeq" id="WP_063340760.1">
    <property type="nucleotide sequence ID" value="NZ_LUKJ01000002.1"/>
</dbReference>
<comment type="caution">
    <text evidence="1">The sequence shown here is derived from an EMBL/GenBank/DDBJ whole genome shotgun (WGS) entry which is preliminary data.</text>
</comment>
<reference evidence="1 2" key="2">
    <citation type="journal article" date="2018" name="Nature">
        <title>Mutant phenotypes for thousands of bacterial genes of unknown function.</title>
        <authorList>
            <person name="Price M.N."/>
            <person name="Wetmore K.M."/>
            <person name="Waters R.J."/>
            <person name="Callaghan M."/>
            <person name="Ray J."/>
            <person name="Liu H."/>
            <person name="Kuehl J.V."/>
            <person name="Melnyk R.A."/>
            <person name="Lamson J.S."/>
            <person name="Suh Y."/>
            <person name="Carlson H.K."/>
            <person name="Esquivel Z."/>
            <person name="Sadeeshkumar H."/>
            <person name="Chakraborty R."/>
            <person name="Zane G.M."/>
            <person name="Rubin B.E."/>
            <person name="Wall J.D."/>
            <person name="Visel A."/>
            <person name="Bristow J."/>
            <person name="Blow M.J."/>
            <person name="Arkin A.P."/>
            <person name="Deutschbauer A.M."/>
        </authorList>
    </citation>
    <scope>NUCLEOTIDE SEQUENCE [LARGE SCALE GENOMIC DNA]</scope>
    <source>
        <strain evidence="1 2">FW300-N1B4</strain>
    </source>
</reference>
<gene>
    <name evidence="1" type="ORF">A1D17_04000</name>
</gene>
<protein>
    <submittedName>
        <fullName evidence="1">Uncharacterized protein</fullName>
    </submittedName>
</protein>
<reference evidence="2" key="1">
    <citation type="submission" date="2016-03" db="EMBL/GenBank/DDBJ databases">
        <authorList>
            <person name="Ray J."/>
            <person name="Price M."/>
            <person name="Deutschbauer A."/>
        </authorList>
    </citation>
    <scope>NUCLEOTIDE SEQUENCE [LARGE SCALE GENOMIC DNA]</scope>
    <source>
        <strain evidence="2">FW300-N1B4</strain>
    </source>
</reference>
<accession>A0A166QQV6</accession>
<proteinExistence type="predicted"/>
<dbReference type="Proteomes" id="UP000076489">
    <property type="component" value="Unassembled WGS sequence"/>
</dbReference>
<dbReference type="EMBL" id="LUKJ01000002">
    <property type="protein sequence ID" value="KZN20713.1"/>
    <property type="molecule type" value="Genomic_DNA"/>
</dbReference>
<dbReference type="AlphaFoldDB" id="A0A166QQV6"/>
<sequence length="92" mass="9583">MKISPNNLTFAAALDAYAAVLQGHPGKALRQSNGEAVFLEDGQICSVTINEAGELDMVNAGCISPVAWEECVDSAEMCASAVNSPVFVNLPV</sequence>